<dbReference type="AlphaFoldDB" id="A0A8S9P2F1"/>
<organism evidence="1 2">
    <name type="scientific">Brassica cretica</name>
    <name type="common">Mustard</name>
    <dbReference type="NCBI Taxonomy" id="69181"/>
    <lineage>
        <taxon>Eukaryota</taxon>
        <taxon>Viridiplantae</taxon>
        <taxon>Streptophyta</taxon>
        <taxon>Embryophyta</taxon>
        <taxon>Tracheophyta</taxon>
        <taxon>Spermatophyta</taxon>
        <taxon>Magnoliopsida</taxon>
        <taxon>eudicotyledons</taxon>
        <taxon>Gunneridae</taxon>
        <taxon>Pentapetalae</taxon>
        <taxon>rosids</taxon>
        <taxon>malvids</taxon>
        <taxon>Brassicales</taxon>
        <taxon>Brassicaceae</taxon>
        <taxon>Brassiceae</taxon>
        <taxon>Brassica</taxon>
    </lineage>
</organism>
<name>A0A8S9P2F1_BRACR</name>
<reference evidence="1" key="1">
    <citation type="submission" date="2019-12" db="EMBL/GenBank/DDBJ databases">
        <title>Genome sequencing and annotation of Brassica cretica.</title>
        <authorList>
            <person name="Studholme D.J."/>
            <person name="Sarris P."/>
        </authorList>
    </citation>
    <scope>NUCLEOTIDE SEQUENCE</scope>
    <source>
        <strain evidence="1">PFS-109/04</strain>
        <tissue evidence="1">Leaf</tissue>
    </source>
</reference>
<dbReference type="Proteomes" id="UP000712600">
    <property type="component" value="Unassembled WGS sequence"/>
</dbReference>
<protein>
    <submittedName>
        <fullName evidence="1">Uncharacterized protein</fullName>
    </submittedName>
</protein>
<proteinExistence type="predicted"/>
<comment type="caution">
    <text evidence="1">The sequence shown here is derived from an EMBL/GenBank/DDBJ whole genome shotgun (WGS) entry which is preliminary data.</text>
</comment>
<dbReference type="EMBL" id="QGKX02001521">
    <property type="protein sequence ID" value="KAF3508441.1"/>
    <property type="molecule type" value="Genomic_DNA"/>
</dbReference>
<evidence type="ECO:0000313" key="1">
    <source>
        <dbReference type="EMBL" id="KAF3508441.1"/>
    </source>
</evidence>
<accession>A0A8S9P2F1</accession>
<gene>
    <name evidence="1" type="ORF">F2Q69_00004039</name>
</gene>
<sequence>MHGLMLYRRFGRAWSLCSDRAERTLGRYSFGWSSVDSDRALARALSLRSDWTACMCGSSVMTELGSSVFRSSYSDLSETGLGMFPMAYV</sequence>
<evidence type="ECO:0000313" key="2">
    <source>
        <dbReference type="Proteomes" id="UP000712600"/>
    </source>
</evidence>